<evidence type="ECO:0000313" key="1">
    <source>
        <dbReference type="EMBL" id="EXF94313.1"/>
    </source>
</evidence>
<reference evidence="1 2" key="1">
    <citation type="journal article" date="2011" name="J. Bacteriol.">
        <title>Draft genome sequence of the polycyclic aromatic hydrocarbon-degrading, genetically engineered bioluminescent bioreporter Pseudomonas fluorescens HK44.</title>
        <authorList>
            <person name="Chauhan A."/>
            <person name="Layton A.C."/>
            <person name="Williams D.E."/>
            <person name="Smartt A.E."/>
            <person name="Ripp S."/>
            <person name="Karpinets T.V."/>
            <person name="Brown S.D."/>
            <person name="Sayler G.S."/>
        </authorList>
    </citation>
    <scope>NUCLEOTIDE SEQUENCE [LARGE SCALE GENOMIC DNA]</scope>
    <source>
        <strain evidence="1 2">HK44</strain>
    </source>
</reference>
<dbReference type="AlphaFoldDB" id="A0A010STR4"/>
<dbReference type="HOGENOM" id="CLU_1794810_0_0_6"/>
<dbReference type="PATRIC" id="fig|1042209.11.peg.2768"/>
<gene>
    <name evidence="1" type="ORF">HK44_002125</name>
</gene>
<comment type="caution">
    <text evidence="1">The sequence shown here is derived from an EMBL/GenBank/DDBJ whole genome shotgun (WGS) entry which is preliminary data.</text>
</comment>
<accession>A0A010STR4</accession>
<dbReference type="Proteomes" id="UP000022611">
    <property type="component" value="Unassembled WGS sequence"/>
</dbReference>
<evidence type="ECO:0000313" key="2">
    <source>
        <dbReference type="Proteomes" id="UP000022611"/>
    </source>
</evidence>
<dbReference type="OrthoDB" id="6168226at2"/>
<sequence length="144" mass="16234">MRIKEKGTKLQLLRVSYSSERGRSVETMFASLDKTALSIPAELRKVLEADEVTQLEAELQKRQAGDQLESKRRSLKYTANFLSSFRRALEDPEALVDPEKPENNFTQEKADALWAELDATRTALRKAGFARPQPEAKPKAAQGE</sequence>
<protein>
    <submittedName>
        <fullName evidence="1">Uncharacterized protein</fullName>
    </submittedName>
</protein>
<dbReference type="RefSeq" id="WP_019692610.1">
    <property type="nucleotide sequence ID" value="NZ_AFOY02000013.1"/>
</dbReference>
<proteinExistence type="predicted"/>
<organism evidence="1 2">
    <name type="scientific">Pseudomonas fluorescens HK44</name>
    <dbReference type="NCBI Taxonomy" id="1042209"/>
    <lineage>
        <taxon>Bacteria</taxon>
        <taxon>Pseudomonadati</taxon>
        <taxon>Pseudomonadota</taxon>
        <taxon>Gammaproteobacteria</taxon>
        <taxon>Pseudomonadales</taxon>
        <taxon>Pseudomonadaceae</taxon>
        <taxon>Pseudomonas</taxon>
    </lineage>
</organism>
<dbReference type="EMBL" id="AFOY02000013">
    <property type="protein sequence ID" value="EXF94313.1"/>
    <property type="molecule type" value="Genomic_DNA"/>
</dbReference>
<name>A0A010STR4_PSEFL</name>